<protein>
    <submittedName>
        <fullName evidence="2">Acriflavin resistance protein</fullName>
    </submittedName>
</protein>
<keyword evidence="1" id="KW-0472">Membrane</keyword>
<dbReference type="Pfam" id="PF00873">
    <property type="entry name" value="ACR_tran"/>
    <property type="match status" value="1"/>
</dbReference>
<dbReference type="PANTHER" id="PTHR32063:SF33">
    <property type="entry name" value="RND SUPERFAMILY EFFLUX PUMP PERMEASE COMPONENT"/>
    <property type="match status" value="1"/>
</dbReference>
<evidence type="ECO:0000256" key="1">
    <source>
        <dbReference type="SAM" id="Phobius"/>
    </source>
</evidence>
<feature type="transmembrane region" description="Helical" evidence="1">
    <location>
        <begin position="12"/>
        <end position="30"/>
    </location>
</feature>
<dbReference type="SUPFAM" id="SSF82693">
    <property type="entry name" value="Multidrug efflux transporter AcrB pore domain, PN1, PN2, PC1 and PC2 subdomains"/>
    <property type="match status" value="2"/>
</dbReference>
<organism evidence="2 3">
    <name type="scientific">Pseudoalteromonas rubra</name>
    <dbReference type="NCBI Taxonomy" id="43658"/>
    <lineage>
        <taxon>Bacteria</taxon>
        <taxon>Pseudomonadati</taxon>
        <taxon>Pseudomonadota</taxon>
        <taxon>Gammaproteobacteria</taxon>
        <taxon>Alteromonadales</taxon>
        <taxon>Pseudoalteromonadaceae</taxon>
        <taxon>Pseudoalteromonas</taxon>
    </lineage>
</organism>
<feature type="transmembrane region" description="Helical" evidence="1">
    <location>
        <begin position="994"/>
        <end position="1020"/>
    </location>
</feature>
<dbReference type="Proteomes" id="UP000033452">
    <property type="component" value="Unassembled WGS sequence"/>
</dbReference>
<dbReference type="OrthoDB" id="5287122at2"/>
<dbReference type="AlphaFoldDB" id="A0A0F4QZ91"/>
<dbReference type="Gene3D" id="3.30.2090.10">
    <property type="entry name" value="Multidrug efflux transporter AcrB TolC docking domain, DN and DC subdomains"/>
    <property type="match status" value="2"/>
</dbReference>
<feature type="transmembrane region" description="Helical" evidence="1">
    <location>
        <begin position="962"/>
        <end position="982"/>
    </location>
</feature>
<dbReference type="InterPro" id="IPR027463">
    <property type="entry name" value="AcrB_DN_DC_subdom"/>
</dbReference>
<feature type="transmembrane region" description="Helical" evidence="1">
    <location>
        <begin position="325"/>
        <end position="347"/>
    </location>
</feature>
<dbReference type="GO" id="GO:0005886">
    <property type="term" value="C:plasma membrane"/>
    <property type="evidence" value="ECO:0007669"/>
    <property type="project" value="TreeGrafter"/>
</dbReference>
<dbReference type="Gene3D" id="1.20.1640.10">
    <property type="entry name" value="Multidrug efflux transporter AcrB transmembrane domain"/>
    <property type="match status" value="2"/>
</dbReference>
<keyword evidence="1" id="KW-0812">Transmembrane</keyword>
<dbReference type="GO" id="GO:0042910">
    <property type="term" value="F:xenobiotic transmembrane transporter activity"/>
    <property type="evidence" value="ECO:0007669"/>
    <property type="project" value="TreeGrafter"/>
</dbReference>
<keyword evidence="3" id="KW-1185">Reference proteome</keyword>
<feature type="transmembrane region" description="Helical" evidence="1">
    <location>
        <begin position="917"/>
        <end position="941"/>
    </location>
</feature>
<keyword evidence="1" id="KW-1133">Transmembrane helix</keyword>
<evidence type="ECO:0000313" key="2">
    <source>
        <dbReference type="EMBL" id="KJZ12659.1"/>
    </source>
</evidence>
<dbReference type="Gene3D" id="3.30.70.1320">
    <property type="entry name" value="Multidrug efflux transporter AcrB pore domain like"/>
    <property type="match status" value="1"/>
</dbReference>
<feature type="transmembrane region" description="Helical" evidence="1">
    <location>
        <begin position="353"/>
        <end position="375"/>
    </location>
</feature>
<dbReference type="InterPro" id="IPR001036">
    <property type="entry name" value="Acrflvin-R"/>
</dbReference>
<accession>A0A0F4QZ91</accession>
<gene>
    <name evidence="2" type="ORF">TW77_02445</name>
</gene>
<feature type="transmembrane region" description="Helical" evidence="1">
    <location>
        <begin position="424"/>
        <end position="447"/>
    </location>
</feature>
<dbReference type="Gene3D" id="3.30.70.1440">
    <property type="entry name" value="Multidrug efflux transporter AcrB pore domain"/>
    <property type="match status" value="1"/>
</dbReference>
<reference evidence="2 3" key="1">
    <citation type="journal article" date="2015" name="BMC Genomics">
        <title>Genome mining reveals unlocked bioactive potential of marine Gram-negative bacteria.</title>
        <authorList>
            <person name="Machado H."/>
            <person name="Sonnenschein E.C."/>
            <person name="Melchiorsen J."/>
            <person name="Gram L."/>
        </authorList>
    </citation>
    <scope>NUCLEOTIDE SEQUENCE [LARGE SCALE GENOMIC DNA]</scope>
    <source>
        <strain evidence="2 3">S2471</strain>
    </source>
</reference>
<dbReference type="PATRIC" id="fig|43658.5.peg.515"/>
<feature type="transmembrane region" description="Helical" evidence="1">
    <location>
        <begin position="891"/>
        <end position="911"/>
    </location>
</feature>
<feature type="transmembrane region" description="Helical" evidence="1">
    <location>
        <begin position="459"/>
        <end position="480"/>
    </location>
</feature>
<dbReference type="EMBL" id="JXYA01000004">
    <property type="protein sequence ID" value="KJZ12659.1"/>
    <property type="molecule type" value="Genomic_DNA"/>
</dbReference>
<comment type="caution">
    <text evidence="2">The sequence shown here is derived from an EMBL/GenBank/DDBJ whole genome shotgun (WGS) entry which is preliminary data.</text>
</comment>
<dbReference type="Gene3D" id="3.30.70.1430">
    <property type="entry name" value="Multidrug efflux transporter AcrB pore domain"/>
    <property type="match status" value="2"/>
</dbReference>
<evidence type="ECO:0000313" key="3">
    <source>
        <dbReference type="Proteomes" id="UP000033452"/>
    </source>
</evidence>
<dbReference type="PRINTS" id="PR00702">
    <property type="entry name" value="ACRIFLAVINRP"/>
</dbReference>
<dbReference type="RefSeq" id="WP_046003390.1">
    <property type="nucleotide sequence ID" value="NZ_JXYA01000004.1"/>
</dbReference>
<sequence length="1038" mass="113742">MIAYFARHPTAANLLMLAIIVLGLSALPQLKRETFPEIAPSQIQVSVPYPGANPEESELALCVPLEEAMDGLSDIEQITCEARESMAKMIVEIQEGGDITRLMSDVKTEVDAIDTFPDKAESPVIKELGRTESLITLAISADLPAAELKDYAESVKRKLQRLPDISLVEIHGFSDRQLRVELSLALLRQYGLSINDVVSHIERQNIKLPAGNLETQGKTLQIRFDQQGVTAKELGELVIASTQSGGQLKLKDLGQVTERFELDEAKVEFNGKPAALLKIKKTKAQDALDLVEQVYEFVELERKLIPVGIEMALTSDQAKIVSDRLAMLTTNSWQGFLLVFAVMWLFFTWRYSFWVSMGLPISFLGAFWLMTVLGVSINMISMVGMLMAIGILMDDAIVIAESIASHVERGEGIEEGVIKGVKQVAPGVLSSFLTTASVFVGLAFIAGDIGQIMKVFPQMLLAVLVVSLVEAFLILPNHLLHSLHKKQDAPASGFKARFNQRFERFRTEVLVDWVERAVTYRYAAVGGVLALFFLSISLMAGGFLKFKAFPELEGDILEMRLLMPQGTPLYETELLVARAVNELNKLDEAFTPEQPEQQALVQNVIVEYNSNQDAGEEGTHVATVRADLLTAETRNTSLLLLQDRWREAVGEIPGALALAFKQPAVGPAGRAIEIRLYGDDLAMLSSASFEIQQALAEYDGVQNLMDDLRPGKEEWLVRLLPGAMSLGVDGATIANQLRTAFFGQKADEFQRGDETIELDVRLRKADKSSWWQLQNYPITLADGRQIPLSAVAELIPARGYARINRVDGQRSVTIIGDVDAAIANTGEIIAAVDQTVVASLLAKYPSLSVSYEGEVKEGGSTGSSIGKKFLMGLVGVFIILSFQFRSYMEPVMVMLAIPLALIGALWGHVLLGYDFTIPSMMGFVSLAGIVVNDSILLVTYIKEHQKQGLDAHQAAVQAARERFRAVFITTATTVAGMLPLLLETSLQAQILQPLVVSLLFGIAASSLLVLFILPCLYVILEDRGLAAQHHLSESQAKA</sequence>
<dbReference type="SUPFAM" id="SSF82714">
    <property type="entry name" value="Multidrug efflux transporter AcrB TolC docking domain, DN and DC subdomains"/>
    <property type="match status" value="2"/>
</dbReference>
<dbReference type="PANTHER" id="PTHR32063">
    <property type="match status" value="1"/>
</dbReference>
<name>A0A0F4QZ91_9GAMM</name>
<proteinExistence type="predicted"/>
<feature type="transmembrane region" description="Helical" evidence="1">
    <location>
        <begin position="522"/>
        <end position="544"/>
    </location>
</feature>
<dbReference type="SUPFAM" id="SSF82866">
    <property type="entry name" value="Multidrug efflux transporter AcrB transmembrane domain"/>
    <property type="match status" value="2"/>
</dbReference>